<dbReference type="AlphaFoldDB" id="A0A0A0EIG5"/>
<evidence type="ECO:0000256" key="3">
    <source>
        <dbReference type="ARBA" id="ARBA00022475"/>
    </source>
</evidence>
<protein>
    <submittedName>
        <fullName evidence="8">Flagellar biosynthesis protein FliR</fullName>
    </submittedName>
</protein>
<dbReference type="EMBL" id="AQQX01000002">
    <property type="protein sequence ID" value="KGM49868.1"/>
    <property type="molecule type" value="Genomic_DNA"/>
</dbReference>
<dbReference type="InterPro" id="IPR002010">
    <property type="entry name" value="T3SS_IM_R"/>
</dbReference>
<evidence type="ECO:0000256" key="6">
    <source>
        <dbReference type="ARBA" id="ARBA00023136"/>
    </source>
</evidence>
<organism evidence="8 9">
    <name type="scientific">Pseudooceanicola atlanticus</name>
    <dbReference type="NCBI Taxonomy" id="1461694"/>
    <lineage>
        <taxon>Bacteria</taxon>
        <taxon>Pseudomonadati</taxon>
        <taxon>Pseudomonadota</taxon>
        <taxon>Alphaproteobacteria</taxon>
        <taxon>Rhodobacterales</taxon>
        <taxon>Paracoccaceae</taxon>
        <taxon>Pseudooceanicola</taxon>
    </lineage>
</organism>
<evidence type="ECO:0000256" key="1">
    <source>
        <dbReference type="ARBA" id="ARBA00004651"/>
    </source>
</evidence>
<reference evidence="8 9" key="1">
    <citation type="journal article" date="2015" name="Antonie Van Leeuwenhoek">
        <title>Pseudooceanicola atlanticus gen. nov. sp. nov., isolated from surface seawater of the Atlantic Ocean and reclassification of Oceanicola batsensis, Oceanicola marinus, Oceanicola nitratireducens, Oceanicola nanhaiensis, Oceanicola antarcticus and Oceanicola flagellatus, as Pseudooceanicola batsensis comb. nov., Pseudooceanicola marinus comb. nov., Pseudooceanicola nitratireducens comb. nov., Pseudooceanicola nanhaiensis comb. nov., Pseudooceanicola antarcticus comb. nov., and Pseudooceanicola flagellatus comb. nov.</title>
        <authorList>
            <person name="Lai Q."/>
            <person name="Li G."/>
            <person name="Liu X."/>
            <person name="Du Y."/>
            <person name="Sun F."/>
            <person name="Shao Z."/>
        </authorList>
    </citation>
    <scope>NUCLEOTIDE SEQUENCE [LARGE SCALE GENOMIC DNA]</scope>
    <source>
        <strain evidence="8 9">22II-s11g</strain>
    </source>
</reference>
<dbReference type="eggNOG" id="COG1684">
    <property type="taxonomic scope" value="Bacteria"/>
</dbReference>
<dbReference type="Pfam" id="PF01311">
    <property type="entry name" value="Bac_export_1"/>
    <property type="match status" value="1"/>
</dbReference>
<feature type="transmembrane region" description="Helical" evidence="7">
    <location>
        <begin position="131"/>
        <end position="153"/>
    </location>
</feature>
<gene>
    <name evidence="8" type="ORF">ATO9_07615</name>
</gene>
<comment type="subcellular location">
    <subcellularLocation>
        <location evidence="1">Cell membrane</location>
        <topology evidence="1">Multi-pass membrane protein</topology>
    </subcellularLocation>
</comment>
<dbReference type="PANTHER" id="PTHR30065">
    <property type="entry name" value="FLAGELLAR BIOSYNTHETIC PROTEIN FLIR"/>
    <property type="match status" value="1"/>
</dbReference>
<dbReference type="OrthoDB" id="9779817at2"/>
<sequence>MTDAAELMRLADLALWQGLLILLRIGPMMALLPGFSEQSVPVRIKLGLTVALTVICAPAIAPLAPNAVWDLGVFLRFLGTETIIGLAFGIGFRLFVIALQTAGSMAAQATTLSQIAGGVAAEPMPAMGHMLVMSGLALAMMMGLHVRVAEVIISSYQVLPGGVFPDASDLAEWGIAGVARAFSLAFMLAVPFVIISVLYNLTLGVINRAMPQLMVAFVGAPVITFGGLALLFLLAPTMLTVWQNALMGFLANPLGVGP</sequence>
<feature type="transmembrane region" description="Helical" evidence="7">
    <location>
        <begin position="13"/>
        <end position="32"/>
    </location>
</feature>
<evidence type="ECO:0000256" key="5">
    <source>
        <dbReference type="ARBA" id="ARBA00022989"/>
    </source>
</evidence>
<proteinExistence type="inferred from homology"/>
<dbReference type="Proteomes" id="UP000030004">
    <property type="component" value="Unassembled WGS sequence"/>
</dbReference>
<keyword evidence="8" id="KW-0966">Cell projection</keyword>
<dbReference type="GO" id="GO:0006605">
    <property type="term" value="P:protein targeting"/>
    <property type="evidence" value="ECO:0007669"/>
    <property type="project" value="InterPro"/>
</dbReference>
<keyword evidence="3" id="KW-1003">Cell membrane</keyword>
<dbReference type="GO" id="GO:0005886">
    <property type="term" value="C:plasma membrane"/>
    <property type="evidence" value="ECO:0007669"/>
    <property type="project" value="UniProtKB-SubCell"/>
</dbReference>
<accession>A0A0A0EIG5</accession>
<evidence type="ECO:0000256" key="7">
    <source>
        <dbReference type="SAM" id="Phobius"/>
    </source>
</evidence>
<evidence type="ECO:0000313" key="8">
    <source>
        <dbReference type="EMBL" id="KGM49868.1"/>
    </source>
</evidence>
<dbReference type="PANTHER" id="PTHR30065:SF8">
    <property type="entry name" value="FLAGELLAR BIOSYNTHETIC PROTEIN FLIR"/>
    <property type="match status" value="1"/>
</dbReference>
<keyword evidence="5 7" id="KW-1133">Transmembrane helix</keyword>
<feature type="transmembrane region" description="Helical" evidence="7">
    <location>
        <begin position="73"/>
        <end position="96"/>
    </location>
</feature>
<keyword evidence="6 7" id="KW-0472">Membrane</keyword>
<keyword evidence="8" id="KW-0969">Cilium</keyword>
<evidence type="ECO:0000313" key="9">
    <source>
        <dbReference type="Proteomes" id="UP000030004"/>
    </source>
</evidence>
<dbReference type="STRING" id="1461694.ATO9_07615"/>
<comment type="caution">
    <text evidence="8">The sequence shown here is derived from an EMBL/GenBank/DDBJ whole genome shotgun (WGS) entry which is preliminary data.</text>
</comment>
<evidence type="ECO:0000256" key="2">
    <source>
        <dbReference type="ARBA" id="ARBA00009772"/>
    </source>
</evidence>
<feature type="transmembrane region" description="Helical" evidence="7">
    <location>
        <begin position="44"/>
        <end position="61"/>
    </location>
</feature>
<keyword evidence="4 7" id="KW-0812">Transmembrane</keyword>
<evidence type="ECO:0000256" key="4">
    <source>
        <dbReference type="ARBA" id="ARBA00022692"/>
    </source>
</evidence>
<comment type="similarity">
    <text evidence="2">Belongs to the FliR/MopE/SpaR family.</text>
</comment>
<keyword evidence="8" id="KW-0282">Flagellum</keyword>
<feature type="transmembrane region" description="Helical" evidence="7">
    <location>
        <begin position="213"/>
        <end position="235"/>
    </location>
</feature>
<feature type="transmembrane region" description="Helical" evidence="7">
    <location>
        <begin position="173"/>
        <end position="201"/>
    </location>
</feature>
<dbReference type="RefSeq" id="WP_043747268.1">
    <property type="nucleotide sequence ID" value="NZ_AQQX01000002.1"/>
</dbReference>
<name>A0A0A0EIG5_9RHOB</name>
<dbReference type="PRINTS" id="PR00953">
    <property type="entry name" value="TYPE3IMRPROT"/>
</dbReference>
<keyword evidence="9" id="KW-1185">Reference proteome</keyword>